<evidence type="ECO:0000256" key="1">
    <source>
        <dbReference type="SAM" id="MobiDB-lite"/>
    </source>
</evidence>
<feature type="compositionally biased region" description="Basic and acidic residues" evidence="1">
    <location>
        <begin position="376"/>
        <end position="398"/>
    </location>
</feature>
<feature type="compositionally biased region" description="Basic residues" evidence="1">
    <location>
        <begin position="1"/>
        <end position="11"/>
    </location>
</feature>
<feature type="compositionally biased region" description="Acidic residues" evidence="1">
    <location>
        <begin position="276"/>
        <end position="286"/>
    </location>
</feature>
<dbReference type="Pfam" id="PF04427">
    <property type="entry name" value="Brix"/>
    <property type="match status" value="1"/>
</dbReference>
<proteinExistence type="predicted"/>
<feature type="domain" description="Brix" evidence="2">
    <location>
        <begin position="29"/>
        <end position="350"/>
    </location>
</feature>
<keyword evidence="4" id="KW-1185">Reference proteome</keyword>
<dbReference type="PANTHER" id="PTHR12661">
    <property type="entry name" value="PETER PAN-RELATED"/>
    <property type="match status" value="1"/>
</dbReference>
<dbReference type="GO" id="GO:0019843">
    <property type="term" value="F:rRNA binding"/>
    <property type="evidence" value="ECO:0007669"/>
    <property type="project" value="InterPro"/>
</dbReference>
<feature type="compositionally biased region" description="Acidic residues" evidence="1">
    <location>
        <begin position="407"/>
        <end position="454"/>
    </location>
</feature>
<dbReference type="InterPro" id="IPR007109">
    <property type="entry name" value="Brix"/>
</dbReference>
<dbReference type="GO" id="GO:0030687">
    <property type="term" value="C:preribosome, large subunit precursor"/>
    <property type="evidence" value="ECO:0007669"/>
    <property type="project" value="TreeGrafter"/>
</dbReference>
<reference evidence="3" key="1">
    <citation type="journal article" date="2020" name="Stud. Mycol.">
        <title>101 Dothideomycetes genomes: a test case for predicting lifestyles and emergence of pathogens.</title>
        <authorList>
            <person name="Haridas S."/>
            <person name="Albert R."/>
            <person name="Binder M."/>
            <person name="Bloem J."/>
            <person name="Labutti K."/>
            <person name="Salamov A."/>
            <person name="Andreopoulos B."/>
            <person name="Baker S."/>
            <person name="Barry K."/>
            <person name="Bills G."/>
            <person name="Bluhm B."/>
            <person name="Cannon C."/>
            <person name="Castanera R."/>
            <person name="Culley D."/>
            <person name="Daum C."/>
            <person name="Ezra D."/>
            <person name="Gonzalez J."/>
            <person name="Henrissat B."/>
            <person name="Kuo A."/>
            <person name="Liang C."/>
            <person name="Lipzen A."/>
            <person name="Lutzoni F."/>
            <person name="Magnuson J."/>
            <person name="Mondo S."/>
            <person name="Nolan M."/>
            <person name="Ohm R."/>
            <person name="Pangilinan J."/>
            <person name="Park H.-J."/>
            <person name="Ramirez L."/>
            <person name="Alfaro M."/>
            <person name="Sun H."/>
            <person name="Tritt A."/>
            <person name="Yoshinaga Y."/>
            <person name="Zwiers L.-H."/>
            <person name="Turgeon B."/>
            <person name="Goodwin S."/>
            <person name="Spatafora J."/>
            <person name="Crous P."/>
            <person name="Grigoriev I."/>
        </authorList>
    </citation>
    <scope>NUCLEOTIDE SEQUENCE</scope>
    <source>
        <strain evidence="3">CBS 113818</strain>
    </source>
</reference>
<evidence type="ECO:0000313" key="3">
    <source>
        <dbReference type="EMBL" id="KAF2818994.1"/>
    </source>
</evidence>
<dbReference type="SMART" id="SM00879">
    <property type="entry name" value="Brix"/>
    <property type="match status" value="1"/>
</dbReference>
<evidence type="ECO:0000313" key="4">
    <source>
        <dbReference type="Proteomes" id="UP000799424"/>
    </source>
</evidence>
<dbReference type="InterPro" id="IPR045112">
    <property type="entry name" value="PPAN-like"/>
</dbReference>
<dbReference type="PROSITE" id="PS50833">
    <property type="entry name" value="BRIX"/>
    <property type="match status" value="1"/>
</dbReference>
<name>A0A6A6ZFB0_9PLEO</name>
<protein>
    <submittedName>
        <fullName evidence="3">Brix-domain-containing protein</fullName>
    </submittedName>
</protein>
<accession>A0A6A6ZFB0</accession>
<dbReference type="EMBL" id="MU006247">
    <property type="protein sequence ID" value="KAF2818994.1"/>
    <property type="molecule type" value="Genomic_DNA"/>
</dbReference>
<organism evidence="3 4">
    <name type="scientific">Ophiobolus disseminans</name>
    <dbReference type="NCBI Taxonomy" id="1469910"/>
    <lineage>
        <taxon>Eukaryota</taxon>
        <taxon>Fungi</taxon>
        <taxon>Dikarya</taxon>
        <taxon>Ascomycota</taxon>
        <taxon>Pezizomycotina</taxon>
        <taxon>Dothideomycetes</taxon>
        <taxon>Pleosporomycetidae</taxon>
        <taxon>Pleosporales</taxon>
        <taxon>Pleosporineae</taxon>
        <taxon>Phaeosphaeriaceae</taxon>
        <taxon>Ophiobolus</taxon>
    </lineage>
</organism>
<evidence type="ECO:0000259" key="2">
    <source>
        <dbReference type="PROSITE" id="PS50833"/>
    </source>
</evidence>
<dbReference type="GO" id="GO:0000027">
    <property type="term" value="P:ribosomal large subunit assembly"/>
    <property type="evidence" value="ECO:0007669"/>
    <property type="project" value="TreeGrafter"/>
</dbReference>
<sequence length="454" mass="51476">MARGSSQRKRQSAQDKEKSKKPQNGQPKSMVIRIGAQEVGGSVSQLVQDVRHVMEPDTAVRLKERRANKLRDYTTMCGPLGVSHLLLFSRSESGNTNLRLARTPRGPTLHFRVQNYSLCKDIFKSMRHPRAGANDYLVAPLLVMNNFLTTDAERERLGDAAPPKHLEKLVTDMFQGLFPPIQPHTTPLHTIKRVLLLNREPPSQETGSYTISLRHYAITTKITGVPKAIRRLYAAEKLLGSKDKKKRALPDLSKLSDVADYMLDPSAAGYTSASETEPDTEGENEVEVSAPVRQKVLSRREKEKLRAGETPNNARARGTKPRVEKRAVKLVELGPRMKLRLTKVEEDVCSGKIMWHEFITKSKAEEQALEKKWAVRNKEREERRRVQKENVEKKKAERAANGGAKEGEEEERDEDELVDEFEEYDMDDDVWHDEDGDAEGGAEEDEDEEMEDAE</sequence>
<feature type="region of interest" description="Disordered" evidence="1">
    <location>
        <begin position="268"/>
        <end position="323"/>
    </location>
</feature>
<dbReference type="Proteomes" id="UP000799424">
    <property type="component" value="Unassembled WGS sequence"/>
</dbReference>
<dbReference type="OrthoDB" id="10261452at2759"/>
<dbReference type="PANTHER" id="PTHR12661:SF5">
    <property type="entry name" value="SUPPRESSOR OF SWI4 1 HOMOLOG"/>
    <property type="match status" value="1"/>
</dbReference>
<gene>
    <name evidence="3" type="ORF">CC86DRAFT_450258</name>
</gene>
<feature type="compositionally biased region" description="Basic and acidic residues" evidence="1">
    <location>
        <begin position="298"/>
        <end position="307"/>
    </location>
</feature>
<feature type="region of interest" description="Disordered" evidence="1">
    <location>
        <begin position="376"/>
        <end position="454"/>
    </location>
</feature>
<feature type="region of interest" description="Disordered" evidence="1">
    <location>
        <begin position="1"/>
        <end position="29"/>
    </location>
</feature>
<dbReference type="AlphaFoldDB" id="A0A6A6ZFB0"/>
<dbReference type="GO" id="GO:0006364">
    <property type="term" value="P:rRNA processing"/>
    <property type="evidence" value="ECO:0007669"/>
    <property type="project" value="InterPro"/>
</dbReference>